<keyword evidence="2" id="KW-1185">Reference proteome</keyword>
<dbReference type="AlphaFoldDB" id="M5RKD8"/>
<accession>M5RKD8</accession>
<sequence>MVEFILAVMPELRYRCVPAYENRRAQSSDDIVVGRIKSPKATPIRQMRR</sequence>
<organism evidence="1 2">
    <name type="scientific">Rhodopirellula maiorica SM1</name>
    <dbReference type="NCBI Taxonomy" id="1265738"/>
    <lineage>
        <taxon>Bacteria</taxon>
        <taxon>Pseudomonadati</taxon>
        <taxon>Planctomycetota</taxon>
        <taxon>Planctomycetia</taxon>
        <taxon>Pirellulales</taxon>
        <taxon>Pirellulaceae</taxon>
        <taxon>Novipirellula</taxon>
    </lineage>
</organism>
<reference evidence="1 2" key="1">
    <citation type="journal article" date="2013" name="Mar. Genomics">
        <title>Expression of sulfatases in Rhodopirellula baltica and the diversity of sulfatases in the genus Rhodopirellula.</title>
        <authorList>
            <person name="Wegner C.E."/>
            <person name="Richter-Heitmann T."/>
            <person name="Klindworth A."/>
            <person name="Klockow C."/>
            <person name="Richter M."/>
            <person name="Achstetter T."/>
            <person name="Glockner F.O."/>
            <person name="Harder J."/>
        </authorList>
    </citation>
    <scope>NUCLEOTIDE SEQUENCE [LARGE SCALE GENOMIC DNA]</scope>
    <source>
        <strain evidence="1 2">SM1</strain>
    </source>
</reference>
<gene>
    <name evidence="1" type="ORF">RMSM_07258</name>
</gene>
<dbReference type="PATRIC" id="fig|1265738.3.peg.7236"/>
<name>M5RKD8_9BACT</name>
<comment type="caution">
    <text evidence="1">The sequence shown here is derived from an EMBL/GenBank/DDBJ whole genome shotgun (WGS) entry which is preliminary data.</text>
</comment>
<dbReference type="Proteomes" id="UP000011991">
    <property type="component" value="Unassembled WGS sequence"/>
</dbReference>
<evidence type="ECO:0000313" key="2">
    <source>
        <dbReference type="Proteomes" id="UP000011991"/>
    </source>
</evidence>
<evidence type="ECO:0000313" key="1">
    <source>
        <dbReference type="EMBL" id="EMI15822.1"/>
    </source>
</evidence>
<protein>
    <submittedName>
        <fullName evidence="1">Uncharacterized protein</fullName>
    </submittedName>
</protein>
<dbReference type="EMBL" id="ANOG01001037">
    <property type="protein sequence ID" value="EMI15822.1"/>
    <property type="molecule type" value="Genomic_DNA"/>
</dbReference>
<proteinExistence type="predicted"/>